<evidence type="ECO:0000313" key="3">
    <source>
        <dbReference type="Proteomes" id="UP000001072"/>
    </source>
</evidence>
<feature type="compositionally biased region" description="Polar residues" evidence="1">
    <location>
        <begin position="642"/>
        <end position="655"/>
    </location>
</feature>
<accession>F4RL05</accession>
<gene>
    <name evidence="2" type="ORF">MELLADRAFT_86229</name>
</gene>
<dbReference type="KEGG" id="mlr:MELLADRAFT_86229"/>
<feature type="compositionally biased region" description="Basic residues" evidence="1">
    <location>
        <begin position="56"/>
        <end position="71"/>
    </location>
</feature>
<dbReference type="HOGENOM" id="CLU_005992_0_1_1"/>
<evidence type="ECO:0000313" key="2">
    <source>
        <dbReference type="EMBL" id="EGG06946.1"/>
    </source>
</evidence>
<name>F4RL05_MELLP</name>
<feature type="compositionally biased region" description="Basic residues" evidence="1">
    <location>
        <begin position="991"/>
        <end position="1002"/>
    </location>
</feature>
<evidence type="ECO:0008006" key="4">
    <source>
        <dbReference type="Google" id="ProtNLM"/>
    </source>
</evidence>
<protein>
    <recommendedName>
        <fullName evidence="4">GCM domain-containing protein</fullName>
    </recommendedName>
</protein>
<dbReference type="EMBL" id="GL883106">
    <property type="protein sequence ID" value="EGG06946.1"/>
    <property type="molecule type" value="Genomic_DNA"/>
</dbReference>
<keyword evidence="3" id="KW-1185">Reference proteome</keyword>
<dbReference type="GeneID" id="18934115"/>
<dbReference type="Proteomes" id="UP000001072">
    <property type="component" value="Unassembled WGS sequence"/>
</dbReference>
<proteinExistence type="predicted"/>
<reference evidence="3" key="1">
    <citation type="journal article" date="2011" name="Proc. Natl. Acad. Sci. U.S.A.">
        <title>Obligate biotrophy features unraveled by the genomic analysis of rust fungi.</title>
        <authorList>
            <person name="Duplessis S."/>
            <person name="Cuomo C.A."/>
            <person name="Lin Y.-C."/>
            <person name="Aerts A."/>
            <person name="Tisserant E."/>
            <person name="Veneault-Fourrey C."/>
            <person name="Joly D.L."/>
            <person name="Hacquard S."/>
            <person name="Amselem J."/>
            <person name="Cantarel B.L."/>
            <person name="Chiu R."/>
            <person name="Coutinho P.M."/>
            <person name="Feau N."/>
            <person name="Field M."/>
            <person name="Frey P."/>
            <person name="Gelhaye E."/>
            <person name="Goldberg J."/>
            <person name="Grabherr M.G."/>
            <person name="Kodira C.D."/>
            <person name="Kohler A."/>
            <person name="Kuees U."/>
            <person name="Lindquist E.A."/>
            <person name="Lucas S.M."/>
            <person name="Mago R."/>
            <person name="Mauceli E."/>
            <person name="Morin E."/>
            <person name="Murat C."/>
            <person name="Pangilinan J.L."/>
            <person name="Park R."/>
            <person name="Pearson M."/>
            <person name="Quesneville H."/>
            <person name="Rouhier N."/>
            <person name="Sakthikumar S."/>
            <person name="Salamov A.A."/>
            <person name="Schmutz J."/>
            <person name="Selles B."/>
            <person name="Shapiro H."/>
            <person name="Tanguay P."/>
            <person name="Tuskan G.A."/>
            <person name="Henrissat B."/>
            <person name="Van de Peer Y."/>
            <person name="Rouze P."/>
            <person name="Ellis J.G."/>
            <person name="Dodds P.N."/>
            <person name="Schein J.E."/>
            <person name="Zhong S."/>
            <person name="Hamelin R.C."/>
            <person name="Grigoriev I.V."/>
            <person name="Szabo L.J."/>
            <person name="Martin F."/>
        </authorList>
    </citation>
    <scope>NUCLEOTIDE SEQUENCE [LARGE SCALE GENOMIC DNA]</scope>
    <source>
        <strain evidence="3">98AG31 / pathotype 3-4-7</strain>
    </source>
</reference>
<dbReference type="InParanoid" id="F4RL05"/>
<dbReference type="AlphaFoldDB" id="F4RL05"/>
<evidence type="ECO:0000256" key="1">
    <source>
        <dbReference type="SAM" id="MobiDB-lite"/>
    </source>
</evidence>
<feature type="region of interest" description="Disordered" evidence="1">
    <location>
        <begin position="642"/>
        <end position="661"/>
    </location>
</feature>
<feature type="region of interest" description="Disordered" evidence="1">
    <location>
        <begin position="1"/>
        <end position="71"/>
    </location>
</feature>
<dbReference type="eggNOG" id="ENOG502S7P8">
    <property type="taxonomic scope" value="Eukaryota"/>
</dbReference>
<feature type="compositionally biased region" description="Polar residues" evidence="1">
    <location>
        <begin position="41"/>
        <end position="53"/>
    </location>
</feature>
<dbReference type="RefSeq" id="XP_007409906.1">
    <property type="nucleotide sequence ID" value="XM_007409844.1"/>
</dbReference>
<dbReference type="VEuPathDB" id="FungiDB:MELLADRAFT_86229"/>
<feature type="compositionally biased region" description="Low complexity" evidence="1">
    <location>
        <begin position="949"/>
        <end position="962"/>
    </location>
</feature>
<feature type="region of interest" description="Disordered" evidence="1">
    <location>
        <begin position="914"/>
        <end position="1002"/>
    </location>
</feature>
<organism evidence="3">
    <name type="scientific">Melampsora larici-populina (strain 98AG31 / pathotype 3-4-7)</name>
    <name type="common">Poplar leaf rust fungus</name>
    <dbReference type="NCBI Taxonomy" id="747676"/>
    <lineage>
        <taxon>Eukaryota</taxon>
        <taxon>Fungi</taxon>
        <taxon>Dikarya</taxon>
        <taxon>Basidiomycota</taxon>
        <taxon>Pucciniomycotina</taxon>
        <taxon>Pucciniomycetes</taxon>
        <taxon>Pucciniales</taxon>
        <taxon>Melampsoraceae</taxon>
        <taxon>Melampsora</taxon>
    </lineage>
</organism>
<sequence>MSEYDSESSLDLPGPPEGAPFSQYPTQTALTSPFDPVVATMPSTAPDSNTTSPEKIKKKKRNRPKKTGKKFKIPVPATGELKTYIDHGSQCDGQGYPIWPNGETVYHGPWKTTWYTCLGVLHCDDNFCDYAAPPPTAEGKAAQAIEDHPECPAVECSGKHIWTQCTQTHCRVDVEKATGWAVLRHSGTHDHIWPTPKKADPLAMLDLTNELVKNPKAGPLVLKVGQAGASQTITAPPIIEIHPAFANAGRLGYLRRKVLVAKGLMPEKESLGGGDRLIMDLMHWGRNGLRLISTSLLGSNVHITFQTEWMAEQIVRRDQNGKTYSGGFLSDVTYRFFHNGYLLTTSMYSDIMTRWIPIQLTWLWGLETAHYRAHFKTLLNQIKDADLTHHEQDLLTQQVVDFSVAQKKGFIEAYMEVFNEADPGKALDKLKGCREHYRQSITRIKKNRNVVDASQVLAMDLLEPDKEGGMKLAEKFDQIGRLFPKSKAWLDWWNTADIHLMLFCSRTRLPLDDPPLEGEEVDDGLPDTTNGQESMHRQYYIISTVATGNLWWKLWGGRKNALDANRTKMTHVLRIQQIHSFDLRRLAALLGQPTCTATLSPRTSLIQPAPSQESKTAAGRRQPWNHFCQHSLQCGWRVPTGRQDTTSMRPNPSNDTDIDILTTDPSGDVPRLYERTRLDFTTNPMHVYFHLGGVAGLSGDDRATFMNEMEWPEVLKLNDIEYTIVSRGFWAYNHYWCKLVRYLKGVRGVWFFDDRQDDGRAQLLGRELSLLSGAQPSTSWLVYSRKPSTDEQNVIDRGIAKIMKANPDPLGDIPFTSAADLEGLEEQILEVSAATQTLSGSGFIGNKAKEAFSSSAPPPLPAVKIEPDVKVNLAKAMEAFSLSALPAPPAVKIEPELNERLVKAKDALASVKAKEDLESSVVKTEPTDTTNSGNVLRLCIKRPQHDSPSKSPSVSPSKAVVVNGKGATQPKKRAKAEKDQQKLPEVIQAKPKAKATKGKKKR</sequence>